<feature type="chain" id="PRO_5014763895" evidence="4">
    <location>
        <begin position="40"/>
        <end position="492"/>
    </location>
</feature>
<dbReference type="Proteomes" id="UP000238164">
    <property type="component" value="Chromosome 1"/>
</dbReference>
<keyword evidence="3" id="KW-0325">Glycoprotein</keyword>
<evidence type="ECO:0000313" key="6">
    <source>
        <dbReference type="Proteomes" id="UP000238164"/>
    </source>
</evidence>
<dbReference type="InterPro" id="IPR013519">
    <property type="entry name" value="Int_alpha_beta-p"/>
</dbReference>
<evidence type="ECO:0000256" key="4">
    <source>
        <dbReference type="SAM" id="SignalP"/>
    </source>
</evidence>
<protein>
    <submittedName>
        <fullName evidence="5">Putative FG-GAP repeat-containing protein</fullName>
    </submittedName>
</protein>
<evidence type="ECO:0000256" key="2">
    <source>
        <dbReference type="ARBA" id="ARBA00022737"/>
    </source>
</evidence>
<feature type="signal peptide" evidence="4">
    <location>
        <begin position="1"/>
        <end position="39"/>
    </location>
</feature>
<dbReference type="GO" id="GO:0007160">
    <property type="term" value="P:cell-matrix adhesion"/>
    <property type="evidence" value="ECO:0007669"/>
    <property type="project" value="TreeGrafter"/>
</dbReference>
<proteinExistence type="predicted"/>
<dbReference type="GO" id="GO:0033627">
    <property type="term" value="P:cell adhesion mediated by integrin"/>
    <property type="evidence" value="ECO:0007669"/>
    <property type="project" value="TreeGrafter"/>
</dbReference>
<dbReference type="PROSITE" id="PS51470">
    <property type="entry name" value="FG_GAP"/>
    <property type="match status" value="1"/>
</dbReference>
<name>A0A2N9JMQ6_9ACTN</name>
<dbReference type="GO" id="GO:0005178">
    <property type="term" value="F:integrin binding"/>
    <property type="evidence" value="ECO:0007669"/>
    <property type="project" value="TreeGrafter"/>
</dbReference>
<dbReference type="PANTHER" id="PTHR23220">
    <property type="entry name" value="INTEGRIN ALPHA"/>
    <property type="match status" value="1"/>
</dbReference>
<reference evidence="5 6" key="1">
    <citation type="submission" date="2018-02" db="EMBL/GenBank/DDBJ databases">
        <authorList>
            <person name="Cohen D.B."/>
            <person name="Kent A.D."/>
        </authorList>
    </citation>
    <scope>NUCLEOTIDE SEQUENCE [LARGE SCALE GENOMIC DNA]</scope>
    <source>
        <strain evidence="5">1</strain>
    </source>
</reference>
<dbReference type="GO" id="GO:0009897">
    <property type="term" value="C:external side of plasma membrane"/>
    <property type="evidence" value="ECO:0007669"/>
    <property type="project" value="TreeGrafter"/>
</dbReference>
<dbReference type="Pfam" id="PF01839">
    <property type="entry name" value="FG-GAP"/>
    <property type="match status" value="2"/>
</dbReference>
<evidence type="ECO:0000313" key="5">
    <source>
        <dbReference type="EMBL" id="SPD88767.1"/>
    </source>
</evidence>
<keyword evidence="2" id="KW-0677">Repeat</keyword>
<dbReference type="PANTHER" id="PTHR23220:SF122">
    <property type="entry name" value="INTEGRIN ALPHA-PS1"/>
    <property type="match status" value="1"/>
</dbReference>
<dbReference type="SUPFAM" id="SSF69318">
    <property type="entry name" value="Integrin alpha N-terminal domain"/>
    <property type="match status" value="1"/>
</dbReference>
<keyword evidence="6" id="KW-1185">Reference proteome</keyword>
<dbReference type="EMBL" id="LT985188">
    <property type="protein sequence ID" value="SPD88767.1"/>
    <property type="molecule type" value="Genomic_DNA"/>
</dbReference>
<dbReference type="InterPro" id="IPR013517">
    <property type="entry name" value="FG-GAP"/>
</dbReference>
<dbReference type="AlphaFoldDB" id="A0A2N9JMQ6"/>
<accession>A0A2N9JMQ6</accession>
<dbReference type="KEGG" id="mgg:MPLG2_3737"/>
<dbReference type="GO" id="GO:0098609">
    <property type="term" value="P:cell-cell adhesion"/>
    <property type="evidence" value="ECO:0007669"/>
    <property type="project" value="TreeGrafter"/>
</dbReference>
<dbReference type="InterPro" id="IPR028994">
    <property type="entry name" value="Integrin_alpha_N"/>
</dbReference>
<evidence type="ECO:0000256" key="3">
    <source>
        <dbReference type="ARBA" id="ARBA00023180"/>
    </source>
</evidence>
<dbReference type="Gene3D" id="2.130.10.130">
    <property type="entry name" value="Integrin alpha, N-terminal"/>
    <property type="match status" value="1"/>
</dbReference>
<evidence type="ECO:0000256" key="1">
    <source>
        <dbReference type="ARBA" id="ARBA00022729"/>
    </source>
</evidence>
<organism evidence="5 6">
    <name type="scientific">Micropruina glycogenica</name>
    <dbReference type="NCBI Taxonomy" id="75385"/>
    <lineage>
        <taxon>Bacteria</taxon>
        <taxon>Bacillati</taxon>
        <taxon>Actinomycetota</taxon>
        <taxon>Actinomycetes</taxon>
        <taxon>Propionibacteriales</taxon>
        <taxon>Nocardioidaceae</taxon>
        <taxon>Micropruina</taxon>
    </lineage>
</organism>
<dbReference type="GO" id="GO:0007229">
    <property type="term" value="P:integrin-mediated signaling pathway"/>
    <property type="evidence" value="ECO:0007669"/>
    <property type="project" value="TreeGrafter"/>
</dbReference>
<dbReference type="SMART" id="SM00191">
    <property type="entry name" value="Int_alpha"/>
    <property type="match status" value="2"/>
</dbReference>
<sequence>MRRTPRRASRVNRRSLPALLTALAALTGWLMGPSTPARAVDCEYPAFGDINADGQPELAVGVPTAADGKGAVDIYYDRTLPPTRYTAASLGFTPSAIGEGFGSSVLIRDLDGDGCSELIVGAPHADTGAGRVYVARGTPSGLATTPTWPVLRSPATSAAFGAALTSTYTADRRFVLLIGAPSYDEPAAESGAIYLVTTDDATGALSTPIAITQDTPGIPGASEQGDRFGSVLNGNIVGVPDEDIGTAVDAGSIVRLLIKSVSPTLSISGQAWNQNSSGVSGTAETDDRFGAALSGGYYLLVGVPGENVGSLVDAGMVHLFQQPDMNGAAGFRQLKSYTQDSAGVPGKSEAHDGFGTAVAIGYLESGESGWNLWIGSPGETINGVLHAGSVTRLAFGGSRLPTTSLYAGHGLPGTLQRQTIIGRTLGVVGDDYIMEEDGSTSLLIGAPFTDRDGKVTAGIVIFSRYSFGSGPRSVVLASTAVEQELYGSVFGG</sequence>
<gene>
    <name evidence="5" type="ORF">MPLG2_3737</name>
</gene>
<dbReference type="GO" id="GO:0008305">
    <property type="term" value="C:integrin complex"/>
    <property type="evidence" value="ECO:0007669"/>
    <property type="project" value="TreeGrafter"/>
</dbReference>
<keyword evidence="1 4" id="KW-0732">Signal</keyword>